<sequence length="483" mass="52750">MTALVWMLSWLPLVLPAMSELPMPVNVTLTPSHFSHILKWEPGPGTPTGAYYLVRITTERGTWMPVAGCERVQQPLVCNLTEAFSDPLKSYMTMVNAHNSSQSAIISEYKPIMHLGLPLLTVRNCGRHLCVALQPPKEHLRQAFDSLSYQLKIRSNDGKGFQFVKDTKSLKGENLTELAPGRQYCVSVRFSDELEAKNSNFSQPVCAFTPGIFPADPLISVFLCLLVIAVVIVVALLAGTGYICLKRRPLPTALASIHHMENVLVVTTLSTPLTSFLKIWPTVPSPGEKRSRLSLSDESDEESATEITGGSTGGCYNVRPGASLLSSSSSSSSLSPKPEPPPGLSSEQPLDFFNSQPTDTHSSAGLKPSLITGTDSLTGEESKADETEHKAVEQGDSQDVNLLTLTFGRQEENKEEEGKSYRCMTKVEQECHSSSEDCSSTEVSQTSGSKEIATKRVSWCVDEEEEEDMVKYSGYMGRTCADV</sequence>
<dbReference type="InterPro" id="IPR003961">
    <property type="entry name" value="FN3_dom"/>
</dbReference>
<dbReference type="PANTHER" id="PTHR20859:SF53">
    <property type="entry name" value="INTERLEUKIN-22 RECEPTOR SUBUNIT ALPHA-1"/>
    <property type="match status" value="1"/>
</dbReference>
<dbReference type="OrthoDB" id="10031784at2759"/>
<dbReference type="AlphaFoldDB" id="A0A3Q1FF60"/>
<feature type="transmembrane region" description="Helical" evidence="2">
    <location>
        <begin position="218"/>
        <end position="245"/>
    </location>
</feature>
<keyword evidence="3" id="KW-0732">Signal</keyword>
<dbReference type="InterPro" id="IPR050650">
    <property type="entry name" value="Type-II_Cytokine-TF_Rcpt"/>
</dbReference>
<evidence type="ECO:0000259" key="5">
    <source>
        <dbReference type="Pfam" id="PF09294"/>
    </source>
</evidence>
<dbReference type="InterPro" id="IPR013783">
    <property type="entry name" value="Ig-like_fold"/>
</dbReference>
<feature type="compositionally biased region" description="Polar residues" evidence="1">
    <location>
        <begin position="353"/>
        <end position="363"/>
    </location>
</feature>
<evidence type="ECO:0000313" key="7">
    <source>
        <dbReference type="Proteomes" id="UP000257200"/>
    </source>
</evidence>
<feature type="chain" id="PRO_5018592551" evidence="3">
    <location>
        <begin position="17"/>
        <end position="483"/>
    </location>
</feature>
<protein>
    <submittedName>
        <fullName evidence="6">Interferon alpha/beta receptor 2-like</fullName>
    </submittedName>
</protein>
<dbReference type="InParanoid" id="A0A3Q1FF60"/>
<evidence type="ECO:0000256" key="1">
    <source>
        <dbReference type="SAM" id="MobiDB-lite"/>
    </source>
</evidence>
<dbReference type="STRING" id="80966.ENSAPOP00000014512"/>
<keyword evidence="2" id="KW-1133">Transmembrane helix</keyword>
<evidence type="ECO:0000313" key="6">
    <source>
        <dbReference type="Ensembl" id="ENSAPOP00000014512.1"/>
    </source>
</evidence>
<keyword evidence="2" id="KW-0812">Transmembrane</keyword>
<dbReference type="GeneTree" id="ENSGT00510000048978"/>
<keyword evidence="2" id="KW-0472">Membrane</keyword>
<feature type="compositionally biased region" description="Basic and acidic residues" evidence="1">
    <location>
        <begin position="380"/>
        <end position="393"/>
    </location>
</feature>
<dbReference type="CTD" id="777653"/>
<dbReference type="InterPro" id="IPR015373">
    <property type="entry name" value="Interferon/interleukin_rcp_dom"/>
</dbReference>
<feature type="domain" description="Interferon/interleukin receptor" evidence="5">
    <location>
        <begin position="114"/>
        <end position="210"/>
    </location>
</feature>
<dbReference type="RefSeq" id="XP_022058131.1">
    <property type="nucleotide sequence ID" value="XM_022202439.2"/>
</dbReference>
<feature type="region of interest" description="Disordered" evidence="1">
    <location>
        <begin position="285"/>
        <end position="402"/>
    </location>
</feature>
<reference evidence="6" key="1">
    <citation type="submission" date="2025-08" db="UniProtKB">
        <authorList>
            <consortium name="Ensembl"/>
        </authorList>
    </citation>
    <scope>IDENTIFICATION</scope>
</reference>
<dbReference type="Gene3D" id="2.60.40.10">
    <property type="entry name" value="Immunoglobulins"/>
    <property type="match status" value="2"/>
</dbReference>
<dbReference type="GO" id="GO:0005886">
    <property type="term" value="C:plasma membrane"/>
    <property type="evidence" value="ECO:0007669"/>
    <property type="project" value="TreeGrafter"/>
</dbReference>
<dbReference type="InterPro" id="IPR036116">
    <property type="entry name" value="FN3_sf"/>
</dbReference>
<feature type="signal peptide" evidence="3">
    <location>
        <begin position="1"/>
        <end position="16"/>
    </location>
</feature>
<dbReference type="Pfam" id="PF01108">
    <property type="entry name" value="Tissue_fac"/>
    <property type="match status" value="1"/>
</dbReference>
<organism evidence="6 7">
    <name type="scientific">Acanthochromis polyacanthus</name>
    <name type="common">spiny chromis</name>
    <dbReference type="NCBI Taxonomy" id="80966"/>
    <lineage>
        <taxon>Eukaryota</taxon>
        <taxon>Metazoa</taxon>
        <taxon>Chordata</taxon>
        <taxon>Craniata</taxon>
        <taxon>Vertebrata</taxon>
        <taxon>Euteleostomi</taxon>
        <taxon>Actinopterygii</taxon>
        <taxon>Neopterygii</taxon>
        <taxon>Teleostei</taxon>
        <taxon>Neoteleostei</taxon>
        <taxon>Acanthomorphata</taxon>
        <taxon>Ovalentaria</taxon>
        <taxon>Pomacentridae</taxon>
        <taxon>Acanthochromis</taxon>
    </lineage>
</organism>
<dbReference type="SUPFAM" id="SSF49265">
    <property type="entry name" value="Fibronectin type III"/>
    <property type="match status" value="2"/>
</dbReference>
<reference evidence="6" key="2">
    <citation type="submission" date="2025-09" db="UniProtKB">
        <authorList>
            <consortium name="Ensembl"/>
        </authorList>
    </citation>
    <scope>IDENTIFICATION</scope>
</reference>
<dbReference type="Ensembl" id="ENSAPOT00000022954.1">
    <property type="protein sequence ID" value="ENSAPOP00000014512.1"/>
    <property type="gene ID" value="ENSAPOG00000017402.1"/>
</dbReference>
<keyword evidence="7" id="KW-1185">Reference proteome</keyword>
<proteinExistence type="predicted"/>
<dbReference type="Pfam" id="PF09294">
    <property type="entry name" value="Interfer-bind"/>
    <property type="match status" value="1"/>
</dbReference>
<accession>A0A3Q1FF60</accession>
<feature type="compositionally biased region" description="Low complexity" evidence="1">
    <location>
        <begin position="323"/>
        <end position="336"/>
    </location>
</feature>
<evidence type="ECO:0000256" key="3">
    <source>
        <dbReference type="SAM" id="SignalP"/>
    </source>
</evidence>
<dbReference type="Proteomes" id="UP000257200">
    <property type="component" value="Unplaced"/>
</dbReference>
<evidence type="ECO:0000259" key="4">
    <source>
        <dbReference type="Pfam" id="PF01108"/>
    </source>
</evidence>
<dbReference type="GeneID" id="110956748"/>
<feature type="domain" description="Fibronectin type-III" evidence="4">
    <location>
        <begin position="4"/>
        <end position="102"/>
    </location>
</feature>
<dbReference type="GO" id="GO:0004896">
    <property type="term" value="F:cytokine receptor activity"/>
    <property type="evidence" value="ECO:0007669"/>
    <property type="project" value="TreeGrafter"/>
</dbReference>
<evidence type="ECO:0000256" key="2">
    <source>
        <dbReference type="SAM" id="Phobius"/>
    </source>
</evidence>
<name>A0A3Q1FF60_9TELE</name>
<dbReference type="PANTHER" id="PTHR20859">
    <property type="entry name" value="INTERFERON/INTERLEUKIN RECEPTOR"/>
    <property type="match status" value="1"/>
</dbReference>